<organism evidence="1 2">
    <name type="scientific">Vararia minispora EC-137</name>
    <dbReference type="NCBI Taxonomy" id="1314806"/>
    <lineage>
        <taxon>Eukaryota</taxon>
        <taxon>Fungi</taxon>
        <taxon>Dikarya</taxon>
        <taxon>Basidiomycota</taxon>
        <taxon>Agaricomycotina</taxon>
        <taxon>Agaricomycetes</taxon>
        <taxon>Russulales</taxon>
        <taxon>Lachnocladiaceae</taxon>
        <taxon>Vararia</taxon>
    </lineage>
</organism>
<accession>A0ACB8QJ76</accession>
<evidence type="ECO:0000313" key="1">
    <source>
        <dbReference type="EMBL" id="KAI0031784.1"/>
    </source>
</evidence>
<protein>
    <submittedName>
        <fullName evidence="1">Uncharacterized protein</fullName>
    </submittedName>
</protein>
<reference evidence="1" key="2">
    <citation type="journal article" date="2022" name="New Phytol.">
        <title>Evolutionary transition to the ectomycorrhizal habit in the genomes of a hyperdiverse lineage of mushroom-forming fungi.</title>
        <authorList>
            <person name="Looney B."/>
            <person name="Miyauchi S."/>
            <person name="Morin E."/>
            <person name="Drula E."/>
            <person name="Courty P.E."/>
            <person name="Kohler A."/>
            <person name="Kuo A."/>
            <person name="LaButti K."/>
            <person name="Pangilinan J."/>
            <person name="Lipzen A."/>
            <person name="Riley R."/>
            <person name="Andreopoulos W."/>
            <person name="He G."/>
            <person name="Johnson J."/>
            <person name="Nolan M."/>
            <person name="Tritt A."/>
            <person name="Barry K.W."/>
            <person name="Grigoriev I.V."/>
            <person name="Nagy L.G."/>
            <person name="Hibbett D."/>
            <person name="Henrissat B."/>
            <person name="Matheny P.B."/>
            <person name="Labbe J."/>
            <person name="Martin F.M."/>
        </authorList>
    </citation>
    <scope>NUCLEOTIDE SEQUENCE</scope>
    <source>
        <strain evidence="1">EC-137</strain>
    </source>
</reference>
<dbReference type="EMBL" id="MU273567">
    <property type="protein sequence ID" value="KAI0031784.1"/>
    <property type="molecule type" value="Genomic_DNA"/>
</dbReference>
<dbReference type="Proteomes" id="UP000814128">
    <property type="component" value="Unassembled WGS sequence"/>
</dbReference>
<proteinExistence type="predicted"/>
<gene>
    <name evidence="1" type="ORF">K488DRAFT_51292</name>
</gene>
<evidence type="ECO:0000313" key="2">
    <source>
        <dbReference type="Proteomes" id="UP000814128"/>
    </source>
</evidence>
<comment type="caution">
    <text evidence="1">The sequence shown here is derived from an EMBL/GenBank/DDBJ whole genome shotgun (WGS) entry which is preliminary data.</text>
</comment>
<reference evidence="1" key="1">
    <citation type="submission" date="2021-02" db="EMBL/GenBank/DDBJ databases">
        <authorList>
            <consortium name="DOE Joint Genome Institute"/>
            <person name="Ahrendt S."/>
            <person name="Looney B.P."/>
            <person name="Miyauchi S."/>
            <person name="Morin E."/>
            <person name="Drula E."/>
            <person name="Courty P.E."/>
            <person name="Chicoki N."/>
            <person name="Fauchery L."/>
            <person name="Kohler A."/>
            <person name="Kuo A."/>
            <person name="Labutti K."/>
            <person name="Pangilinan J."/>
            <person name="Lipzen A."/>
            <person name="Riley R."/>
            <person name="Andreopoulos W."/>
            <person name="He G."/>
            <person name="Johnson J."/>
            <person name="Barry K.W."/>
            <person name="Grigoriev I.V."/>
            <person name="Nagy L."/>
            <person name="Hibbett D."/>
            <person name="Henrissat B."/>
            <person name="Matheny P.B."/>
            <person name="Labbe J."/>
            <person name="Martin F."/>
        </authorList>
    </citation>
    <scope>NUCLEOTIDE SEQUENCE</scope>
    <source>
        <strain evidence="1">EC-137</strain>
    </source>
</reference>
<keyword evidence="2" id="KW-1185">Reference proteome</keyword>
<sequence>MKAVLVASALASVALAQSTSPLIPTGISASCTTFLGQLNSDTSMSSCLTSITSATSAFGPTANSTATSSDVSSALSQLCASTACSDSTLRAQLASFYSACTSELVGSPNAEVLTQYDALYALSPMKNALCTKSNGTYCVSTIASSTSSTSRKRAQQAVLKPSASTFASSNIPFLRLSASLPSSALCSPCSRSIQQAWISGMNAAAYAPGIANSVLLSGWSALYNGTLATCGSSFLDTTGTNNAGTNGALGSGVLGGSTSAGSEQAPANVLGMLGALALAALAF</sequence>
<name>A0ACB8QJ76_9AGAM</name>